<dbReference type="PANTHER" id="PTHR30250">
    <property type="entry name" value="PST FAMILY PREDICTED COLANIC ACID TRANSPORTER"/>
    <property type="match status" value="1"/>
</dbReference>
<dbReference type="InterPro" id="IPR002797">
    <property type="entry name" value="Polysacc_synth"/>
</dbReference>
<protein>
    <submittedName>
        <fullName evidence="7">Oligosaccharide flippase family protein</fullName>
    </submittedName>
</protein>
<dbReference type="KEGG" id="srum:GPZ88_08135"/>
<keyword evidence="5 6" id="KW-0472">Membrane</keyword>
<dbReference type="RefSeq" id="WP_074639182.1">
    <property type="nucleotide sequence ID" value="NZ_CP046919.1"/>
</dbReference>
<dbReference type="Proteomes" id="UP000503166">
    <property type="component" value="Chromosome"/>
</dbReference>
<evidence type="ECO:0000256" key="4">
    <source>
        <dbReference type="ARBA" id="ARBA00022989"/>
    </source>
</evidence>
<proteinExistence type="predicted"/>
<feature type="transmembrane region" description="Helical" evidence="6">
    <location>
        <begin position="146"/>
        <end position="168"/>
    </location>
</feature>
<keyword evidence="2" id="KW-1003">Cell membrane</keyword>
<feature type="transmembrane region" description="Helical" evidence="6">
    <location>
        <begin position="360"/>
        <end position="377"/>
    </location>
</feature>
<sequence length="471" mass="53742">MKSYKYLFKNIGLLTLSQFGTKLLVFFLVPLYTNVLTTSEYGTYDLFNTTISLLIPVVTLNISDAVLLFSLEEKDKHSEAFSIGLKYSLAGFLLSIIFLAFNYIFGIFPTVNKYWYYFPVLFILTAINTFFSAFARGIERVKETAIGGVICSATMIACNLFLLLVLRIGLHGYFVANILGISAQIIYLFISCRLWLYITPEIDKRLEGDMRNYSIPLIANNVGWWINNSSDRYIVTWLLGVSEMGIYSVGYKIPSILNMFQTIFSQAWTMSAVRDFDSEDRNGFFSKVYNFYNCGMVLICSCIIITSRILAHFLYSKDFFVAWKYVPFLTIAIVFGSLAGFLGGIFAATKDSKLFGNSTLAGALLNIILNIILVYFIGTLGSAIATLISYYVVWLIRIEHVKKHISLKINLLNHYFSYIVLVIQGALLLFFSDCFKLYVVEIMLFIFLLMMYSKILSDIWNKMIKKINFGR</sequence>
<evidence type="ECO:0000313" key="7">
    <source>
        <dbReference type="EMBL" id="QIM47002.1"/>
    </source>
</evidence>
<feature type="transmembrane region" description="Helical" evidence="6">
    <location>
        <begin position="174"/>
        <end position="196"/>
    </location>
</feature>
<dbReference type="GO" id="GO:0005886">
    <property type="term" value="C:plasma membrane"/>
    <property type="evidence" value="ECO:0007669"/>
    <property type="project" value="UniProtKB-SubCell"/>
</dbReference>
<feature type="transmembrane region" description="Helical" evidence="6">
    <location>
        <begin position="114"/>
        <end position="134"/>
    </location>
</feature>
<feature type="transmembrane region" description="Helical" evidence="6">
    <location>
        <begin position="437"/>
        <end position="456"/>
    </location>
</feature>
<organism evidence="7 8">
    <name type="scientific">Streptococcus ruminicola</name>
    <dbReference type="NCBI Taxonomy" id="2686210"/>
    <lineage>
        <taxon>Bacteria</taxon>
        <taxon>Bacillati</taxon>
        <taxon>Bacillota</taxon>
        <taxon>Bacilli</taxon>
        <taxon>Lactobacillales</taxon>
        <taxon>Streptococcaceae</taxon>
        <taxon>Streptococcus</taxon>
    </lineage>
</organism>
<comment type="subcellular location">
    <subcellularLocation>
        <location evidence="1">Cell membrane</location>
        <topology evidence="1">Multi-pass membrane protein</topology>
    </subcellularLocation>
</comment>
<evidence type="ECO:0000256" key="5">
    <source>
        <dbReference type="ARBA" id="ARBA00023136"/>
    </source>
</evidence>
<evidence type="ECO:0000313" key="8">
    <source>
        <dbReference type="Proteomes" id="UP000503166"/>
    </source>
</evidence>
<feature type="transmembrane region" description="Helical" evidence="6">
    <location>
        <begin position="53"/>
        <end position="71"/>
    </location>
</feature>
<reference evidence="7 8" key="1">
    <citation type="submission" date="2019-12" db="EMBL/GenBank/DDBJ databases">
        <title>Complete genome sequence of Streptococcus sp. CNU G2 isolated frome Bos taurus coreanae.</title>
        <authorList>
            <person name="Park S.Y."/>
            <person name="Kim J.H."/>
            <person name="Seo S.W."/>
        </authorList>
    </citation>
    <scope>NUCLEOTIDE SEQUENCE [LARGE SCALE GENOMIC DNA]</scope>
    <source>
        <strain evidence="7 8">CNU G2</strain>
    </source>
</reference>
<gene>
    <name evidence="7" type="ORF">GPZ88_08135</name>
</gene>
<feature type="transmembrane region" description="Helical" evidence="6">
    <location>
        <begin position="83"/>
        <end position="108"/>
    </location>
</feature>
<dbReference type="EMBL" id="CP046919">
    <property type="protein sequence ID" value="QIM47002.1"/>
    <property type="molecule type" value="Genomic_DNA"/>
</dbReference>
<evidence type="ECO:0000256" key="2">
    <source>
        <dbReference type="ARBA" id="ARBA00022475"/>
    </source>
</evidence>
<dbReference type="AlphaFoldDB" id="A0A6G8I1K0"/>
<dbReference type="PANTHER" id="PTHR30250:SF11">
    <property type="entry name" value="O-ANTIGEN TRANSPORTER-RELATED"/>
    <property type="match status" value="1"/>
</dbReference>
<feature type="transmembrane region" description="Helical" evidence="6">
    <location>
        <begin position="325"/>
        <end position="348"/>
    </location>
</feature>
<keyword evidence="4 6" id="KW-1133">Transmembrane helix</keyword>
<accession>A0A6G8I1K0</accession>
<evidence type="ECO:0000256" key="6">
    <source>
        <dbReference type="SAM" id="Phobius"/>
    </source>
</evidence>
<evidence type="ECO:0000256" key="3">
    <source>
        <dbReference type="ARBA" id="ARBA00022692"/>
    </source>
</evidence>
<name>A0A6G8I1K0_9STRE</name>
<evidence type="ECO:0000256" key="1">
    <source>
        <dbReference type="ARBA" id="ARBA00004651"/>
    </source>
</evidence>
<feature type="transmembrane region" description="Helical" evidence="6">
    <location>
        <begin position="12"/>
        <end position="33"/>
    </location>
</feature>
<feature type="transmembrane region" description="Helical" evidence="6">
    <location>
        <begin position="412"/>
        <end position="431"/>
    </location>
</feature>
<dbReference type="Pfam" id="PF01943">
    <property type="entry name" value="Polysacc_synt"/>
    <property type="match status" value="1"/>
</dbReference>
<dbReference type="InterPro" id="IPR050833">
    <property type="entry name" value="Poly_Biosynth_Transport"/>
</dbReference>
<feature type="transmembrane region" description="Helical" evidence="6">
    <location>
        <begin position="383"/>
        <end position="400"/>
    </location>
</feature>
<feature type="transmembrane region" description="Helical" evidence="6">
    <location>
        <begin position="291"/>
        <end position="313"/>
    </location>
</feature>
<keyword evidence="3 6" id="KW-0812">Transmembrane</keyword>